<evidence type="ECO:0000256" key="5">
    <source>
        <dbReference type="RuleBase" id="RU000682"/>
    </source>
</evidence>
<dbReference type="Pfam" id="PF00046">
    <property type="entry name" value="Homeodomain"/>
    <property type="match status" value="1"/>
</dbReference>
<dbReference type="Gene3D" id="1.10.10.60">
    <property type="entry name" value="Homeodomain-like"/>
    <property type="match status" value="1"/>
</dbReference>
<feature type="domain" description="Homeobox" evidence="7">
    <location>
        <begin position="148"/>
        <end position="208"/>
    </location>
</feature>
<dbReference type="PROSITE" id="PS00027">
    <property type="entry name" value="HOMEOBOX_1"/>
    <property type="match status" value="1"/>
</dbReference>
<feature type="compositionally biased region" description="Polar residues" evidence="6">
    <location>
        <begin position="34"/>
        <end position="46"/>
    </location>
</feature>
<dbReference type="EMBL" id="JAEUBD010001504">
    <property type="protein sequence ID" value="KAH3659617.1"/>
    <property type="molecule type" value="Genomic_DNA"/>
</dbReference>
<dbReference type="CDD" id="cd00086">
    <property type="entry name" value="homeodomain"/>
    <property type="match status" value="1"/>
</dbReference>
<feature type="compositionally biased region" description="Low complexity" evidence="6">
    <location>
        <begin position="373"/>
        <end position="390"/>
    </location>
</feature>
<proteinExistence type="predicted"/>
<dbReference type="SMART" id="SM00389">
    <property type="entry name" value="HOX"/>
    <property type="match status" value="1"/>
</dbReference>
<evidence type="ECO:0000313" key="8">
    <source>
        <dbReference type="EMBL" id="KAH3659617.1"/>
    </source>
</evidence>
<evidence type="ECO:0000256" key="6">
    <source>
        <dbReference type="SAM" id="MobiDB-lite"/>
    </source>
</evidence>
<keyword evidence="3 4" id="KW-0539">Nucleus</keyword>
<evidence type="ECO:0000256" key="1">
    <source>
        <dbReference type="ARBA" id="ARBA00023125"/>
    </source>
</evidence>
<protein>
    <recommendedName>
        <fullName evidence="7">Homeobox domain-containing protein</fullName>
    </recommendedName>
</protein>
<keyword evidence="2 4" id="KW-0371">Homeobox</keyword>
<keyword evidence="9" id="KW-1185">Reference proteome</keyword>
<dbReference type="GO" id="GO:0000981">
    <property type="term" value="F:DNA-binding transcription factor activity, RNA polymerase II-specific"/>
    <property type="evidence" value="ECO:0007669"/>
    <property type="project" value="InterPro"/>
</dbReference>
<dbReference type="PANTHER" id="PTHR24324:SF9">
    <property type="entry name" value="HOMEOBOX DOMAIN-CONTAINING PROTEIN"/>
    <property type="match status" value="1"/>
</dbReference>
<comment type="subcellular location">
    <subcellularLocation>
        <location evidence="4 5">Nucleus</location>
    </subcellularLocation>
</comment>
<comment type="caution">
    <text evidence="8">The sequence shown here is derived from an EMBL/GenBank/DDBJ whole genome shotgun (WGS) entry which is preliminary data.</text>
</comment>
<reference evidence="8" key="1">
    <citation type="journal article" date="2021" name="Open Biol.">
        <title>Shared evolutionary footprints suggest mitochondrial oxidative damage underlies multiple complex I losses in fungi.</title>
        <authorList>
            <person name="Schikora-Tamarit M.A."/>
            <person name="Marcet-Houben M."/>
            <person name="Nosek J."/>
            <person name="Gabaldon T."/>
        </authorList>
    </citation>
    <scope>NUCLEOTIDE SEQUENCE</scope>
    <source>
        <strain evidence="8">NCAIM Y.01608</strain>
    </source>
</reference>
<dbReference type="InterPro" id="IPR051000">
    <property type="entry name" value="Homeobox_DNA-bind_prot"/>
</dbReference>
<evidence type="ECO:0000256" key="4">
    <source>
        <dbReference type="PROSITE-ProRule" id="PRU00108"/>
    </source>
</evidence>
<feature type="compositionally biased region" description="Low complexity" evidence="6">
    <location>
        <begin position="247"/>
        <end position="258"/>
    </location>
</feature>
<feature type="region of interest" description="Disordered" evidence="6">
    <location>
        <begin position="1"/>
        <end position="64"/>
    </location>
</feature>
<evidence type="ECO:0000256" key="2">
    <source>
        <dbReference type="ARBA" id="ARBA00023155"/>
    </source>
</evidence>
<dbReference type="GO" id="GO:0000978">
    <property type="term" value="F:RNA polymerase II cis-regulatory region sequence-specific DNA binding"/>
    <property type="evidence" value="ECO:0007669"/>
    <property type="project" value="TreeGrafter"/>
</dbReference>
<feature type="region of interest" description="Disordered" evidence="6">
    <location>
        <begin position="234"/>
        <end position="268"/>
    </location>
</feature>
<dbReference type="Proteomes" id="UP000788993">
    <property type="component" value="Unassembled WGS sequence"/>
</dbReference>
<accession>A0A9P8NUI4</accession>
<dbReference type="GO" id="GO:0030154">
    <property type="term" value="P:cell differentiation"/>
    <property type="evidence" value="ECO:0007669"/>
    <property type="project" value="TreeGrafter"/>
</dbReference>
<gene>
    <name evidence="8" type="ORF">OGATHE_005662</name>
</gene>
<feature type="DNA-binding region" description="Homeobox" evidence="4">
    <location>
        <begin position="150"/>
        <end position="209"/>
    </location>
</feature>
<evidence type="ECO:0000259" key="7">
    <source>
        <dbReference type="PROSITE" id="PS50071"/>
    </source>
</evidence>
<evidence type="ECO:0000256" key="3">
    <source>
        <dbReference type="ARBA" id="ARBA00023242"/>
    </source>
</evidence>
<evidence type="ECO:0000313" key="9">
    <source>
        <dbReference type="Proteomes" id="UP000788993"/>
    </source>
</evidence>
<keyword evidence="1 4" id="KW-0238">DNA-binding</keyword>
<feature type="region of interest" description="Disordered" evidence="6">
    <location>
        <begin position="367"/>
        <end position="398"/>
    </location>
</feature>
<dbReference type="PANTHER" id="PTHR24324">
    <property type="entry name" value="HOMEOBOX PROTEIN HHEX"/>
    <property type="match status" value="1"/>
</dbReference>
<dbReference type="SUPFAM" id="SSF46689">
    <property type="entry name" value="Homeodomain-like"/>
    <property type="match status" value="1"/>
</dbReference>
<reference evidence="8" key="2">
    <citation type="submission" date="2021-01" db="EMBL/GenBank/DDBJ databases">
        <authorList>
            <person name="Schikora-Tamarit M.A."/>
        </authorList>
    </citation>
    <scope>NUCLEOTIDE SEQUENCE</scope>
    <source>
        <strain evidence="8">NCAIM Y.01608</strain>
    </source>
</reference>
<name>A0A9P8NUI4_9ASCO</name>
<feature type="compositionally biased region" description="Polar residues" evidence="6">
    <location>
        <begin position="1"/>
        <end position="19"/>
    </location>
</feature>
<dbReference type="InterPro" id="IPR009057">
    <property type="entry name" value="Homeodomain-like_sf"/>
</dbReference>
<organism evidence="8 9">
    <name type="scientific">Ogataea polymorpha</name>
    <dbReference type="NCBI Taxonomy" id="460523"/>
    <lineage>
        <taxon>Eukaryota</taxon>
        <taxon>Fungi</taxon>
        <taxon>Dikarya</taxon>
        <taxon>Ascomycota</taxon>
        <taxon>Saccharomycotina</taxon>
        <taxon>Pichiomycetes</taxon>
        <taxon>Pichiales</taxon>
        <taxon>Pichiaceae</taxon>
        <taxon>Ogataea</taxon>
    </lineage>
</organism>
<dbReference type="PROSITE" id="PS50071">
    <property type="entry name" value="HOMEOBOX_2"/>
    <property type="match status" value="1"/>
</dbReference>
<dbReference type="GO" id="GO:0005634">
    <property type="term" value="C:nucleus"/>
    <property type="evidence" value="ECO:0007669"/>
    <property type="project" value="UniProtKB-SubCell"/>
</dbReference>
<sequence>MSVNVSRPTRSNSDPSPARQTRLPPLSSLLNHSPVRSQVRLGNTPSHKMVLPPLEHITSSPSYKRSNSFPLYSSPVTPVANRVLPPPPPMFSQTPALRAQPPRQFAVTPHKPETQMAKSPPSEGKSFAFISHSVSTFLSSEPDIDNARLARRKRRRTSPAELAILQAEFEKGNTPNKMRRIEIARKVDMTEKAVQIWFQNKRQSLRKNNQNIKEVVLDIPKRQDLDQQLMSAEDLSTADTSVEDDSATSVESSPASSPRNENLPPKGIFLTPMKTPVRKNMQQNTPSSATMTFKFKASDLGLATPMTQTLHKKQKPVMRMNVNKKLGNVLKDSTNTAHAKQNGKTDIECVENLLSLKSQTPVCTHLPARRSRSSNLTSSTSGLGVLTSNSESPRVSQTTVSSHSLQSLQVFSQLALQVVGKNVVVLSVNNVGLSVQEPSWNLVLGWVLHDGDDSLQFFLGQLTSSLGKINIGFLADQVGVSSTDTSDGGQGVHNLDSSVNVGVEETQNVLERARFLNNESHSDVLKLQFFMD</sequence>
<dbReference type="InterPro" id="IPR001356">
    <property type="entry name" value="HD"/>
</dbReference>
<dbReference type="InterPro" id="IPR017970">
    <property type="entry name" value="Homeobox_CS"/>
</dbReference>
<dbReference type="AlphaFoldDB" id="A0A9P8NUI4"/>